<feature type="region of interest" description="Domain III" evidence="6">
    <location>
        <begin position="159"/>
        <end position="208"/>
    </location>
</feature>
<dbReference type="GO" id="GO:0005737">
    <property type="term" value="C:cytoplasm"/>
    <property type="evidence" value="ECO:0007669"/>
    <property type="project" value="UniProtKB-SubCell"/>
</dbReference>
<dbReference type="GO" id="GO:0005524">
    <property type="term" value="F:ATP binding"/>
    <property type="evidence" value="ECO:0007669"/>
    <property type="project" value="InterPro"/>
</dbReference>
<dbReference type="GO" id="GO:0006281">
    <property type="term" value="P:DNA repair"/>
    <property type="evidence" value="ECO:0007669"/>
    <property type="project" value="UniProtKB-UniRule"/>
</dbReference>
<dbReference type="Proteomes" id="UP000476055">
    <property type="component" value="Unassembled WGS sequence"/>
</dbReference>
<protein>
    <recommendedName>
        <fullName evidence="6">Holliday junction branch migration complex subunit RuvA</fullName>
    </recommendedName>
</protein>
<evidence type="ECO:0000256" key="6">
    <source>
        <dbReference type="HAMAP-Rule" id="MF_00031"/>
    </source>
</evidence>
<feature type="region of interest" description="Domain I" evidence="6">
    <location>
        <begin position="1"/>
        <end position="64"/>
    </location>
</feature>
<proteinExistence type="inferred from homology"/>
<evidence type="ECO:0000313" key="9">
    <source>
        <dbReference type="EMBL" id="MST57816.1"/>
    </source>
</evidence>
<evidence type="ECO:0000256" key="5">
    <source>
        <dbReference type="ARBA" id="ARBA00023204"/>
    </source>
</evidence>
<comment type="domain">
    <text evidence="6">Has three domains with a flexible linker between the domains II and III and assumes an 'L' shape. Domain III is highly mobile and contacts RuvB.</text>
</comment>
<evidence type="ECO:0000256" key="3">
    <source>
        <dbReference type="ARBA" id="ARBA00023125"/>
    </source>
</evidence>
<comment type="similarity">
    <text evidence="6">Belongs to the RuvA family.</text>
</comment>
<evidence type="ECO:0000313" key="10">
    <source>
        <dbReference type="Proteomes" id="UP000476055"/>
    </source>
</evidence>
<name>A0A6L5YHJ1_9FIRM</name>
<dbReference type="InterPro" id="IPR013849">
    <property type="entry name" value="DNA_helicase_Holl-junc_RuvA_I"/>
</dbReference>
<comment type="subcellular location">
    <subcellularLocation>
        <location evidence="6">Cytoplasm</location>
    </subcellularLocation>
</comment>
<dbReference type="HAMAP" id="MF_00031">
    <property type="entry name" value="DNA_HJ_migration_RuvA"/>
    <property type="match status" value="1"/>
</dbReference>
<keyword evidence="1 6" id="KW-0963">Cytoplasm</keyword>
<keyword evidence="10" id="KW-1185">Reference proteome</keyword>
<dbReference type="GO" id="GO:0006310">
    <property type="term" value="P:DNA recombination"/>
    <property type="evidence" value="ECO:0007669"/>
    <property type="project" value="UniProtKB-UniRule"/>
</dbReference>
<comment type="function">
    <text evidence="6">The RuvA-RuvB-RuvC complex processes Holliday junction (HJ) DNA during genetic recombination and DNA repair, while the RuvA-RuvB complex plays an important role in the rescue of blocked DNA replication forks via replication fork reversal (RFR). RuvA specifically binds to HJ cruciform DNA, conferring on it an open structure. The RuvB hexamer acts as an ATP-dependent pump, pulling dsDNA into and through the RuvAB complex. HJ branch migration allows RuvC to scan DNA until it finds its consensus sequence, where it cleaves and resolves the cruciform DNA.</text>
</comment>
<dbReference type="GO" id="GO:0009379">
    <property type="term" value="C:Holliday junction helicase complex"/>
    <property type="evidence" value="ECO:0007669"/>
    <property type="project" value="InterPro"/>
</dbReference>
<dbReference type="InterPro" id="IPR011114">
    <property type="entry name" value="RuvA_C"/>
</dbReference>
<comment type="caution">
    <text evidence="6">Lacks conserved residue(s) required for the propagation of feature annotation.</text>
</comment>
<dbReference type="Gene3D" id="1.10.8.10">
    <property type="entry name" value="DNA helicase RuvA subunit, C-terminal domain"/>
    <property type="match status" value="1"/>
</dbReference>
<dbReference type="InterPro" id="IPR000085">
    <property type="entry name" value="RuvA"/>
</dbReference>
<comment type="subunit">
    <text evidence="6">Homotetramer. Forms an RuvA(8)-RuvB(12)-Holliday junction (HJ) complex. HJ DNA is sandwiched between 2 RuvA tetramers; dsDNA enters through RuvA and exits via RuvB. An RuvB hexamer assembles on each DNA strand where it exits the tetramer. Each RuvB hexamer is contacted by two RuvA subunits (via domain III) on 2 adjacent RuvB subunits; this complex drives branch migration. In the full resolvosome a probable DNA-RuvA(4)-RuvB(12)-RuvC(2) complex forms which resolves the HJ.</text>
</comment>
<evidence type="ECO:0000259" key="7">
    <source>
        <dbReference type="Pfam" id="PF01330"/>
    </source>
</evidence>
<sequence>MFAYINGFLEDVTVDNAVIDVNGFGINVRISADTASKLPGIGEQVRLYTYTYVKEDAFLLYGFLSRSDLEMFKLCITVSGIGPKGALAILSVMDADSLRFAIMSGDAKAISKAPGVGTRTAQRLILELKDKISIDDTLISREIAAGGAEGILTAGSLHIDSEKKKEAVEALVALGYGQAESLKAVNAIEDVEAMDSGAILKAALKKLF</sequence>
<dbReference type="SUPFAM" id="SSF47781">
    <property type="entry name" value="RuvA domain 2-like"/>
    <property type="match status" value="1"/>
</dbReference>
<dbReference type="SUPFAM" id="SSF46929">
    <property type="entry name" value="DNA helicase RuvA subunit, C-terminal domain"/>
    <property type="match status" value="1"/>
</dbReference>
<keyword evidence="3 6" id="KW-0238">DNA-binding</keyword>
<feature type="domain" description="Holliday junction DNA helicase RuvA C-terminal" evidence="8">
    <location>
        <begin position="165"/>
        <end position="207"/>
    </location>
</feature>
<evidence type="ECO:0000256" key="2">
    <source>
        <dbReference type="ARBA" id="ARBA00022763"/>
    </source>
</evidence>
<dbReference type="Gene3D" id="1.10.150.20">
    <property type="entry name" value="5' to 3' exonuclease, C-terminal subdomain"/>
    <property type="match status" value="1"/>
</dbReference>
<dbReference type="SUPFAM" id="SSF50249">
    <property type="entry name" value="Nucleic acid-binding proteins"/>
    <property type="match status" value="1"/>
</dbReference>
<keyword evidence="2 6" id="KW-0227">DNA damage</keyword>
<dbReference type="AlphaFoldDB" id="A0A6L5YHJ1"/>
<dbReference type="GO" id="GO:0048476">
    <property type="term" value="C:Holliday junction resolvase complex"/>
    <property type="evidence" value="ECO:0007669"/>
    <property type="project" value="UniProtKB-UniRule"/>
</dbReference>
<dbReference type="Pfam" id="PF01330">
    <property type="entry name" value="RuvA_N"/>
    <property type="match status" value="1"/>
</dbReference>
<dbReference type="RefSeq" id="WP_118547108.1">
    <property type="nucleotide sequence ID" value="NZ_DAWCRI010000114.1"/>
</dbReference>
<feature type="domain" description="DNA helicase Holliday junction RuvA type" evidence="7">
    <location>
        <begin position="1"/>
        <end position="62"/>
    </location>
</feature>
<organism evidence="9 10">
    <name type="scientific">Waltera intestinalis</name>
    <dbReference type="NCBI Taxonomy" id="2606635"/>
    <lineage>
        <taxon>Bacteria</taxon>
        <taxon>Bacillati</taxon>
        <taxon>Bacillota</taxon>
        <taxon>Clostridia</taxon>
        <taxon>Lachnospirales</taxon>
        <taxon>Lachnospiraceae</taxon>
        <taxon>Waltera</taxon>
    </lineage>
</organism>
<dbReference type="GO" id="GO:0000400">
    <property type="term" value="F:four-way junction DNA binding"/>
    <property type="evidence" value="ECO:0007669"/>
    <property type="project" value="UniProtKB-UniRule"/>
</dbReference>
<dbReference type="Pfam" id="PF14520">
    <property type="entry name" value="HHH_5"/>
    <property type="match status" value="1"/>
</dbReference>
<evidence type="ECO:0000256" key="4">
    <source>
        <dbReference type="ARBA" id="ARBA00023172"/>
    </source>
</evidence>
<dbReference type="GO" id="GO:0009378">
    <property type="term" value="F:four-way junction helicase activity"/>
    <property type="evidence" value="ECO:0007669"/>
    <property type="project" value="InterPro"/>
</dbReference>
<evidence type="ECO:0000256" key="1">
    <source>
        <dbReference type="ARBA" id="ARBA00022490"/>
    </source>
</evidence>
<dbReference type="InterPro" id="IPR012340">
    <property type="entry name" value="NA-bd_OB-fold"/>
</dbReference>
<dbReference type="EMBL" id="VUMU01000005">
    <property type="protein sequence ID" value="MST57816.1"/>
    <property type="molecule type" value="Genomic_DNA"/>
</dbReference>
<accession>A0A6L5YHJ1</accession>
<dbReference type="CDD" id="cd14332">
    <property type="entry name" value="UBA_RuvA_C"/>
    <property type="match status" value="1"/>
</dbReference>
<keyword evidence="4 6" id="KW-0233">DNA recombination</keyword>
<gene>
    <name evidence="6 9" type="primary">ruvA</name>
    <name evidence="9" type="ORF">FYJ59_06095</name>
</gene>
<dbReference type="Pfam" id="PF07499">
    <property type="entry name" value="RuvA_C"/>
    <property type="match status" value="1"/>
</dbReference>
<dbReference type="Gene3D" id="2.40.50.140">
    <property type="entry name" value="Nucleic acid-binding proteins"/>
    <property type="match status" value="1"/>
</dbReference>
<feature type="region of interest" description="Flexible linker" evidence="6">
    <location>
        <begin position="144"/>
        <end position="156"/>
    </location>
</feature>
<keyword evidence="5 6" id="KW-0234">DNA repair</keyword>
<dbReference type="InterPro" id="IPR036267">
    <property type="entry name" value="RuvA_C_sf"/>
</dbReference>
<dbReference type="NCBIfam" id="TIGR00084">
    <property type="entry name" value="ruvA"/>
    <property type="match status" value="1"/>
</dbReference>
<comment type="caution">
    <text evidence="9">The sequence shown here is derived from an EMBL/GenBank/DDBJ whole genome shotgun (WGS) entry which is preliminary data.</text>
</comment>
<evidence type="ECO:0000259" key="8">
    <source>
        <dbReference type="Pfam" id="PF07499"/>
    </source>
</evidence>
<reference evidence="9 10" key="1">
    <citation type="submission" date="2019-08" db="EMBL/GenBank/DDBJ databases">
        <title>In-depth cultivation of the pig gut microbiome towards novel bacterial diversity and tailored functional studies.</title>
        <authorList>
            <person name="Wylensek D."/>
            <person name="Hitch T.C.A."/>
            <person name="Clavel T."/>
        </authorList>
    </citation>
    <scope>NUCLEOTIDE SEQUENCE [LARGE SCALE GENOMIC DNA]</scope>
    <source>
        <strain evidence="9 10">WCA3-601-WT-6H</strain>
    </source>
</reference>
<dbReference type="InterPro" id="IPR010994">
    <property type="entry name" value="RuvA_2-like"/>
</dbReference>